<organism evidence="1 2">
    <name type="scientific">Paludisphaera mucosa</name>
    <dbReference type="NCBI Taxonomy" id="3030827"/>
    <lineage>
        <taxon>Bacteria</taxon>
        <taxon>Pseudomonadati</taxon>
        <taxon>Planctomycetota</taxon>
        <taxon>Planctomycetia</taxon>
        <taxon>Isosphaerales</taxon>
        <taxon>Isosphaeraceae</taxon>
        <taxon>Paludisphaera</taxon>
    </lineage>
</organism>
<name>A0ABT6FIK3_9BACT</name>
<evidence type="ECO:0000313" key="1">
    <source>
        <dbReference type="EMBL" id="MDG3007401.1"/>
    </source>
</evidence>
<accession>A0ABT6FIK3</accession>
<dbReference type="EMBL" id="JARRAG010000002">
    <property type="protein sequence ID" value="MDG3007401.1"/>
    <property type="molecule type" value="Genomic_DNA"/>
</dbReference>
<proteinExistence type="predicted"/>
<dbReference type="RefSeq" id="WP_277863681.1">
    <property type="nucleotide sequence ID" value="NZ_JARRAG010000002.1"/>
</dbReference>
<gene>
    <name evidence="1" type="ORF">PZE19_26870</name>
</gene>
<reference evidence="1 2" key="1">
    <citation type="submission" date="2023-03" db="EMBL/GenBank/DDBJ databases">
        <title>Paludisphaera mucosa sp. nov. a novel planctomycete from northern fen.</title>
        <authorList>
            <person name="Ivanova A."/>
        </authorList>
    </citation>
    <scope>NUCLEOTIDE SEQUENCE [LARGE SCALE GENOMIC DNA]</scope>
    <source>
        <strain evidence="1 2">Pla2</strain>
    </source>
</reference>
<dbReference type="Proteomes" id="UP001216907">
    <property type="component" value="Unassembled WGS sequence"/>
</dbReference>
<evidence type="ECO:0000313" key="2">
    <source>
        <dbReference type="Proteomes" id="UP001216907"/>
    </source>
</evidence>
<keyword evidence="2" id="KW-1185">Reference proteome</keyword>
<sequence>MASDDRDIERRLSQAEAPRLVAGVHRVSLRDELMRRMEASPRRRAGPVAAWRWWVMNFCPFGPVPTRLAWALGAVILLGAAAWGGAQVAKKVEKLFVIDAGKASSRITRTVENPDGTTTWSSMVSAEFFASDDPNMTGEKVKAAHEEVDRLVDEGKATEIRREPDPLGTRVYLQGKRADGAVFNTSRLLPDAPEARERRMTMFLDAVAAGKTEFVRRIVGGDGTTIYEYRVKLADGTAVPHFENLPIHDKALTQRHRDEIEQARVAHAGLLLQDFEMPDNQRMKIYQVRLSDGDVAVYASPEPPLAKPSPGK</sequence>
<protein>
    <submittedName>
        <fullName evidence="1">Uncharacterized protein</fullName>
    </submittedName>
</protein>
<comment type="caution">
    <text evidence="1">The sequence shown here is derived from an EMBL/GenBank/DDBJ whole genome shotgun (WGS) entry which is preliminary data.</text>
</comment>